<evidence type="ECO:0000313" key="3">
    <source>
        <dbReference type="Proteomes" id="UP000199310"/>
    </source>
</evidence>
<dbReference type="Pfam" id="PF00149">
    <property type="entry name" value="Metallophos"/>
    <property type="match status" value="1"/>
</dbReference>
<dbReference type="PANTHER" id="PTHR43143">
    <property type="entry name" value="METALLOPHOSPHOESTERASE, CALCINEURIN SUPERFAMILY"/>
    <property type="match status" value="1"/>
</dbReference>
<reference evidence="3" key="1">
    <citation type="submission" date="2016-10" db="EMBL/GenBank/DDBJ databases">
        <authorList>
            <person name="Varghese N."/>
            <person name="Submissions S."/>
        </authorList>
    </citation>
    <scope>NUCLEOTIDE SEQUENCE [LARGE SCALE GENOMIC DNA]</scope>
    <source>
        <strain evidence="3">DSM 3695</strain>
    </source>
</reference>
<dbReference type="RefSeq" id="WP_089899422.1">
    <property type="nucleotide sequence ID" value="NZ_FOJG01000002.1"/>
</dbReference>
<proteinExistence type="predicted"/>
<evidence type="ECO:0000259" key="1">
    <source>
        <dbReference type="Pfam" id="PF00149"/>
    </source>
</evidence>
<dbReference type="InterPro" id="IPR006311">
    <property type="entry name" value="TAT_signal"/>
</dbReference>
<evidence type="ECO:0000313" key="2">
    <source>
        <dbReference type="EMBL" id="SEW52700.1"/>
    </source>
</evidence>
<dbReference type="InterPro" id="IPR029052">
    <property type="entry name" value="Metallo-depent_PP-like"/>
</dbReference>
<dbReference type="InterPro" id="IPR004843">
    <property type="entry name" value="Calcineurin-like_PHP"/>
</dbReference>
<accession>A0A1I0SB87</accession>
<keyword evidence="3" id="KW-1185">Reference proteome</keyword>
<gene>
    <name evidence="2" type="ORF">SAMN04488122_5040</name>
</gene>
<sequence>MLKRRNFLKHLGLSGTGLLLAGRSLSVPMPPSAAGAAKLRIGVISDLHHLQFGKSEEPRLKAFMDDVVKVKPDFIIQCGDFCRPKGSDGIMKEWNRFSGPKYHVLGNHDMDVCDKATIMKLWGMEQRYYSFDQGGYHFVIMDRNFLQEDDKTLVDYNNSNWGPLPSPKRSFTDAAQLEWLKQDLAAAKYPVIVFMHQPVFLSDFYTELGNADEILSIFDTANFAASQKGSNNAVRAVFMGHDHDDRYGIRNNVHYFLLNSATYVYTESGAHFYADSLFAFITLDPSGWLHIEGRSTRYRDTVPDQIKAQFPTSISDRHIQLQAHSK</sequence>
<protein>
    <submittedName>
        <fullName evidence="2">3',5'-cyclic AMP phosphodiesterase CpdA</fullName>
    </submittedName>
</protein>
<name>A0A1I0SB87_9BACT</name>
<dbReference type="Gene3D" id="3.60.21.10">
    <property type="match status" value="1"/>
</dbReference>
<dbReference type="GO" id="GO:0016787">
    <property type="term" value="F:hydrolase activity"/>
    <property type="evidence" value="ECO:0007669"/>
    <property type="project" value="InterPro"/>
</dbReference>
<dbReference type="Proteomes" id="UP000199310">
    <property type="component" value="Unassembled WGS sequence"/>
</dbReference>
<dbReference type="EMBL" id="FOJG01000002">
    <property type="protein sequence ID" value="SEW52700.1"/>
    <property type="molecule type" value="Genomic_DNA"/>
</dbReference>
<dbReference type="STRING" id="29529.SAMN04488122_5040"/>
<organism evidence="2 3">
    <name type="scientific">Chitinophaga arvensicola</name>
    <dbReference type="NCBI Taxonomy" id="29529"/>
    <lineage>
        <taxon>Bacteria</taxon>
        <taxon>Pseudomonadati</taxon>
        <taxon>Bacteroidota</taxon>
        <taxon>Chitinophagia</taxon>
        <taxon>Chitinophagales</taxon>
        <taxon>Chitinophagaceae</taxon>
        <taxon>Chitinophaga</taxon>
    </lineage>
</organism>
<dbReference type="AlphaFoldDB" id="A0A1I0SB87"/>
<dbReference type="PANTHER" id="PTHR43143:SF1">
    <property type="entry name" value="SERINE_THREONINE-PROTEIN PHOSPHATASE CPPED1"/>
    <property type="match status" value="1"/>
</dbReference>
<feature type="domain" description="Calcineurin-like phosphoesterase" evidence="1">
    <location>
        <begin position="39"/>
        <end position="244"/>
    </location>
</feature>
<dbReference type="SUPFAM" id="SSF56300">
    <property type="entry name" value="Metallo-dependent phosphatases"/>
    <property type="match status" value="1"/>
</dbReference>
<dbReference type="InterPro" id="IPR051918">
    <property type="entry name" value="STPP_CPPED1"/>
</dbReference>
<dbReference type="OrthoDB" id="9816081at2"/>
<dbReference type="PROSITE" id="PS51318">
    <property type="entry name" value="TAT"/>
    <property type="match status" value="1"/>
</dbReference>